<name>A0A1L9PVA1_ASPVE</name>
<accession>A0A1L9PVA1</accession>
<reference evidence="3" key="1">
    <citation type="journal article" date="2017" name="Genome Biol.">
        <title>Comparative genomics reveals high biological diversity and specific adaptations in the industrially and medically important fungal genus Aspergillus.</title>
        <authorList>
            <person name="de Vries R.P."/>
            <person name="Riley R."/>
            <person name="Wiebenga A."/>
            <person name="Aguilar-Osorio G."/>
            <person name="Amillis S."/>
            <person name="Uchima C.A."/>
            <person name="Anderluh G."/>
            <person name="Asadollahi M."/>
            <person name="Askin M."/>
            <person name="Barry K."/>
            <person name="Battaglia E."/>
            <person name="Bayram O."/>
            <person name="Benocci T."/>
            <person name="Braus-Stromeyer S.A."/>
            <person name="Caldana C."/>
            <person name="Canovas D."/>
            <person name="Cerqueira G.C."/>
            <person name="Chen F."/>
            <person name="Chen W."/>
            <person name="Choi C."/>
            <person name="Clum A."/>
            <person name="Dos Santos R.A."/>
            <person name="Damasio A.R."/>
            <person name="Diallinas G."/>
            <person name="Emri T."/>
            <person name="Fekete E."/>
            <person name="Flipphi M."/>
            <person name="Freyberg S."/>
            <person name="Gallo A."/>
            <person name="Gournas C."/>
            <person name="Habgood R."/>
            <person name="Hainaut M."/>
            <person name="Harispe M.L."/>
            <person name="Henrissat B."/>
            <person name="Hilden K.S."/>
            <person name="Hope R."/>
            <person name="Hossain A."/>
            <person name="Karabika E."/>
            <person name="Karaffa L."/>
            <person name="Karanyi Z."/>
            <person name="Krasevec N."/>
            <person name="Kuo A."/>
            <person name="Kusch H."/>
            <person name="LaButti K."/>
            <person name="Lagendijk E.L."/>
            <person name="Lapidus A."/>
            <person name="Levasseur A."/>
            <person name="Lindquist E."/>
            <person name="Lipzen A."/>
            <person name="Logrieco A.F."/>
            <person name="MacCabe A."/>
            <person name="Maekelae M.R."/>
            <person name="Malavazi I."/>
            <person name="Melin P."/>
            <person name="Meyer V."/>
            <person name="Mielnichuk N."/>
            <person name="Miskei M."/>
            <person name="Molnar A.P."/>
            <person name="Mule G."/>
            <person name="Ngan C.Y."/>
            <person name="Orejas M."/>
            <person name="Orosz E."/>
            <person name="Ouedraogo J.P."/>
            <person name="Overkamp K.M."/>
            <person name="Park H.-S."/>
            <person name="Perrone G."/>
            <person name="Piumi F."/>
            <person name="Punt P.J."/>
            <person name="Ram A.F."/>
            <person name="Ramon A."/>
            <person name="Rauscher S."/>
            <person name="Record E."/>
            <person name="Riano-Pachon D.M."/>
            <person name="Robert V."/>
            <person name="Roehrig J."/>
            <person name="Ruller R."/>
            <person name="Salamov A."/>
            <person name="Salih N.S."/>
            <person name="Samson R.A."/>
            <person name="Sandor E."/>
            <person name="Sanguinetti M."/>
            <person name="Schuetze T."/>
            <person name="Sepcic K."/>
            <person name="Shelest E."/>
            <person name="Sherlock G."/>
            <person name="Sophianopoulou V."/>
            <person name="Squina F.M."/>
            <person name="Sun H."/>
            <person name="Susca A."/>
            <person name="Todd R.B."/>
            <person name="Tsang A."/>
            <person name="Unkles S.E."/>
            <person name="van de Wiele N."/>
            <person name="van Rossen-Uffink D."/>
            <person name="Oliveira J.V."/>
            <person name="Vesth T.C."/>
            <person name="Visser J."/>
            <person name="Yu J.-H."/>
            <person name="Zhou M."/>
            <person name="Andersen M.R."/>
            <person name="Archer D.B."/>
            <person name="Baker S.E."/>
            <person name="Benoit I."/>
            <person name="Brakhage A.A."/>
            <person name="Braus G.H."/>
            <person name="Fischer R."/>
            <person name="Frisvad J.C."/>
            <person name="Goldman G.H."/>
            <person name="Houbraken J."/>
            <person name="Oakley B."/>
            <person name="Pocsi I."/>
            <person name="Scazzocchio C."/>
            <person name="Seiboth B."/>
            <person name="vanKuyk P.A."/>
            <person name="Wortman J."/>
            <person name="Dyer P.S."/>
            <person name="Grigoriev I.V."/>
        </authorList>
    </citation>
    <scope>NUCLEOTIDE SEQUENCE [LARGE SCALE GENOMIC DNA]</scope>
    <source>
        <strain evidence="3">CBS 583.65</strain>
    </source>
</reference>
<sequence>MRGKANMDLARHRIRDTTMHDETEDSGNSWSANAGRTNEWVATEGVINDITTPVVKPVEVVENAVAAGSQSKQMNENKSQTIDHGDLLGQSSSIEMSHSFTNADIIDVLAYIEFIKCRREAPSRNGVSNPDASLPNQGTEDQLRRRLNALAHQATQSPDGNMRSEDMW</sequence>
<proteinExistence type="predicted"/>
<organism evidence="2 3">
    <name type="scientific">Aspergillus versicolor CBS 583.65</name>
    <dbReference type="NCBI Taxonomy" id="1036611"/>
    <lineage>
        <taxon>Eukaryota</taxon>
        <taxon>Fungi</taxon>
        <taxon>Dikarya</taxon>
        <taxon>Ascomycota</taxon>
        <taxon>Pezizomycotina</taxon>
        <taxon>Eurotiomycetes</taxon>
        <taxon>Eurotiomycetidae</taxon>
        <taxon>Eurotiales</taxon>
        <taxon>Aspergillaceae</taxon>
        <taxon>Aspergillus</taxon>
        <taxon>Aspergillus subgen. Nidulantes</taxon>
    </lineage>
</organism>
<dbReference type="RefSeq" id="XP_040671241.1">
    <property type="nucleotide sequence ID" value="XM_040817710.1"/>
</dbReference>
<dbReference type="AlphaFoldDB" id="A0A1L9PVA1"/>
<dbReference type="EMBL" id="KV878133">
    <property type="protein sequence ID" value="OJJ05479.1"/>
    <property type="molecule type" value="Genomic_DNA"/>
</dbReference>
<dbReference type="GeneID" id="63733221"/>
<keyword evidence="3" id="KW-1185">Reference proteome</keyword>
<dbReference type="Proteomes" id="UP000184073">
    <property type="component" value="Unassembled WGS sequence"/>
</dbReference>
<evidence type="ECO:0000313" key="2">
    <source>
        <dbReference type="EMBL" id="OJJ05479.1"/>
    </source>
</evidence>
<feature type="region of interest" description="Disordered" evidence="1">
    <location>
        <begin position="1"/>
        <end position="34"/>
    </location>
</feature>
<evidence type="ECO:0000313" key="3">
    <source>
        <dbReference type="Proteomes" id="UP000184073"/>
    </source>
</evidence>
<evidence type="ECO:0000256" key="1">
    <source>
        <dbReference type="SAM" id="MobiDB-lite"/>
    </source>
</evidence>
<gene>
    <name evidence="2" type="ORF">ASPVEDRAFT_855302</name>
</gene>
<feature type="region of interest" description="Disordered" evidence="1">
    <location>
        <begin position="122"/>
        <end position="168"/>
    </location>
</feature>
<protein>
    <submittedName>
        <fullName evidence="2">Uncharacterized protein</fullName>
    </submittedName>
</protein>
<feature type="compositionally biased region" description="Basic and acidic residues" evidence="1">
    <location>
        <begin position="9"/>
        <end position="21"/>
    </location>
</feature>
<dbReference type="VEuPathDB" id="FungiDB:ASPVEDRAFT_855302"/>
<feature type="compositionally biased region" description="Polar residues" evidence="1">
    <location>
        <begin position="125"/>
        <end position="140"/>
    </location>
</feature>